<organism evidence="1">
    <name type="scientific">Polysiphonia scopulorum</name>
    <dbReference type="NCBI Taxonomy" id="257860"/>
    <lineage>
        <taxon>Eukaryota</taxon>
        <taxon>Rhodophyta</taxon>
        <taxon>Florideophyceae</taxon>
        <taxon>Rhodymeniophycidae</taxon>
        <taxon>Ceramiales</taxon>
        <taxon>Rhodomelaceae</taxon>
        <taxon>Polysiphonioideae</taxon>
        <taxon>Polysiphonia</taxon>
    </lineage>
</organism>
<proteinExistence type="predicted"/>
<keyword evidence="1" id="KW-0150">Chloroplast</keyword>
<protein>
    <submittedName>
        <fullName evidence="1">Uncharacterized protein</fullName>
    </submittedName>
</protein>
<geneLocation type="chloroplast" evidence="1"/>
<reference evidence="1" key="1">
    <citation type="journal article" date="2017" name="J. Phycol.">
        <title>Analysis of chloroplast genomes and a supermatrix inform reclassification of the Rhodomelaceae (Rhodophyta).</title>
        <authorList>
            <person name="Diaz-Tapia P."/>
            <person name="Maggs C.A."/>
            <person name="West J.A."/>
            <person name="Verbruggen H."/>
        </authorList>
    </citation>
    <scope>NUCLEOTIDE SEQUENCE</scope>
    <source>
        <strain evidence="1">PD899</strain>
    </source>
</reference>
<keyword evidence="1" id="KW-0934">Plastid</keyword>
<accession>A0A1Z1MIK0</accession>
<dbReference type="RefSeq" id="YP_009396385.1">
    <property type="nucleotide sequence ID" value="NC_035282.1"/>
</dbReference>
<dbReference type="EMBL" id="MF101438">
    <property type="protein sequence ID" value="ARW65571.1"/>
    <property type="molecule type" value="Genomic_DNA"/>
</dbReference>
<sequence length="369" mass="44873">MTTFLMNDKTSWLNLPWRDIYIRVLMIKKRIFISSKKNDLKYLHKLQNYLINSNEAKVVLINKTIRKLRLYYSSYKQIKIDISQLDKLNLLNLIFIKTLHNDKTLNTIITYIKQSLVYCSVKPAFEARQSKQLYQLKDNKQSKDNFIDKVFFNNLLIQNTITKLNSCNYINNTLSLWLYENNCFSLLDRYNSRYKAYFFRHKAVISNNNLLSSSSLFYLICEMITHDMYWYIFMHYKKDNLYLYDKSKNFLYKEIDDKFNTNLHNYYVLPIKSIKWILFSLDNFIQIKQTLFHNIFRVLSYKLCNMDKQISLIHIEKHNSQYNTSAYNLFKHKGFMKLSSIRKKSFVKRINRLKNQQNYVYNLHERYLK</sequence>
<evidence type="ECO:0000313" key="1">
    <source>
        <dbReference type="EMBL" id="ARW65571.1"/>
    </source>
</evidence>
<gene>
    <name evidence="1" type="primary">ConsOrf5</name>
</gene>
<dbReference type="GeneID" id="33358574"/>
<dbReference type="AlphaFoldDB" id="A0A1Z1MIK0"/>
<name>A0A1Z1MIK0_9FLOR</name>